<evidence type="ECO:0000256" key="1">
    <source>
        <dbReference type="SAM" id="Phobius"/>
    </source>
</evidence>
<organism evidence="2 3">
    <name type="scientific">Catenuloplanes niger</name>
    <dbReference type="NCBI Taxonomy" id="587534"/>
    <lineage>
        <taxon>Bacteria</taxon>
        <taxon>Bacillati</taxon>
        <taxon>Actinomycetota</taxon>
        <taxon>Actinomycetes</taxon>
        <taxon>Micromonosporales</taxon>
        <taxon>Micromonosporaceae</taxon>
        <taxon>Catenuloplanes</taxon>
    </lineage>
</organism>
<name>A0AAE3ZWY8_9ACTN</name>
<comment type="caution">
    <text evidence="2">The sequence shown here is derived from an EMBL/GenBank/DDBJ whole genome shotgun (WGS) entry which is preliminary data.</text>
</comment>
<accession>A0AAE3ZWY8</accession>
<sequence>MRVQHVDRWWIAGGVVATVVLFVLTWFLLISPASTERASLRSDTAAAKDQLTTEQATLDELSAASAKKDEYDRDLATAQRALPGEARSSELMRQIKKQAEASKINVETLTVGGGVPIADTTPPVFQLPITAIVAGKTADIEKFVLALQQGGDRALLISSSTLNANGGGTVGGDADSARMTLSISAFVQQDDKKSEDPEEAVPAN</sequence>
<dbReference type="RefSeq" id="WP_310421991.1">
    <property type="nucleotide sequence ID" value="NZ_JAVDYC010000001.1"/>
</dbReference>
<keyword evidence="1" id="KW-0472">Membrane</keyword>
<protein>
    <submittedName>
        <fullName evidence="2">Tfp pilus assembly protein PilO</fullName>
    </submittedName>
</protein>
<evidence type="ECO:0000313" key="2">
    <source>
        <dbReference type="EMBL" id="MDR7326391.1"/>
    </source>
</evidence>
<keyword evidence="3" id="KW-1185">Reference proteome</keyword>
<reference evidence="2 3" key="1">
    <citation type="submission" date="2023-07" db="EMBL/GenBank/DDBJ databases">
        <title>Sequencing the genomes of 1000 actinobacteria strains.</title>
        <authorList>
            <person name="Klenk H.-P."/>
        </authorList>
    </citation>
    <scope>NUCLEOTIDE SEQUENCE [LARGE SCALE GENOMIC DNA]</scope>
    <source>
        <strain evidence="2 3">DSM 44711</strain>
    </source>
</reference>
<dbReference type="Gene3D" id="3.30.70.60">
    <property type="match status" value="1"/>
</dbReference>
<keyword evidence="1" id="KW-0812">Transmembrane</keyword>
<dbReference type="GO" id="GO:0015627">
    <property type="term" value="C:type II protein secretion system complex"/>
    <property type="evidence" value="ECO:0007669"/>
    <property type="project" value="InterPro"/>
</dbReference>
<dbReference type="Pfam" id="PF04612">
    <property type="entry name" value="T2SSM"/>
    <property type="match status" value="1"/>
</dbReference>
<dbReference type="Proteomes" id="UP001183629">
    <property type="component" value="Unassembled WGS sequence"/>
</dbReference>
<feature type="transmembrane region" description="Helical" evidence="1">
    <location>
        <begin position="9"/>
        <end position="29"/>
    </location>
</feature>
<keyword evidence="1" id="KW-1133">Transmembrane helix</keyword>
<dbReference type="AlphaFoldDB" id="A0AAE3ZWY8"/>
<evidence type="ECO:0000313" key="3">
    <source>
        <dbReference type="Proteomes" id="UP001183629"/>
    </source>
</evidence>
<dbReference type="GO" id="GO:0015628">
    <property type="term" value="P:protein secretion by the type II secretion system"/>
    <property type="evidence" value="ECO:0007669"/>
    <property type="project" value="InterPro"/>
</dbReference>
<dbReference type="InterPro" id="IPR007690">
    <property type="entry name" value="T2SS_GspM"/>
</dbReference>
<proteinExistence type="predicted"/>
<dbReference type="EMBL" id="JAVDYC010000001">
    <property type="protein sequence ID" value="MDR7326391.1"/>
    <property type="molecule type" value="Genomic_DNA"/>
</dbReference>
<gene>
    <name evidence="2" type="ORF">J2S44_006641</name>
</gene>
<dbReference type="InterPro" id="IPR014717">
    <property type="entry name" value="Transl_elong_EF1B/ribsomal_bS6"/>
</dbReference>